<dbReference type="AlphaFoldDB" id="A0A6I2M9V7"/>
<feature type="domain" description="Phosphatidic acid phosphatase type 2/haloperoxidase" evidence="2">
    <location>
        <begin position="82"/>
        <end position="194"/>
    </location>
</feature>
<organism evidence="3 4">
    <name type="scientific">Metabacillus idriensis</name>
    <dbReference type="NCBI Taxonomy" id="324768"/>
    <lineage>
        <taxon>Bacteria</taxon>
        <taxon>Bacillati</taxon>
        <taxon>Bacillota</taxon>
        <taxon>Bacilli</taxon>
        <taxon>Bacillales</taxon>
        <taxon>Bacillaceae</taxon>
        <taxon>Metabacillus</taxon>
    </lineage>
</organism>
<dbReference type="PANTHER" id="PTHR14969">
    <property type="entry name" value="SPHINGOSINE-1-PHOSPHATE PHOSPHOHYDROLASE"/>
    <property type="match status" value="1"/>
</dbReference>
<dbReference type="Proteomes" id="UP000441585">
    <property type="component" value="Unassembled WGS sequence"/>
</dbReference>
<keyword evidence="4" id="KW-1185">Reference proteome</keyword>
<proteinExistence type="predicted"/>
<dbReference type="InterPro" id="IPR036938">
    <property type="entry name" value="PAP2/HPO_sf"/>
</dbReference>
<feature type="transmembrane region" description="Helical" evidence="1">
    <location>
        <begin position="120"/>
        <end position="140"/>
    </location>
</feature>
<evidence type="ECO:0000256" key="1">
    <source>
        <dbReference type="SAM" id="Phobius"/>
    </source>
</evidence>
<feature type="transmembrane region" description="Helical" evidence="1">
    <location>
        <begin position="55"/>
        <end position="77"/>
    </location>
</feature>
<name>A0A6I2M9V7_9BACI</name>
<feature type="transmembrane region" description="Helical" evidence="1">
    <location>
        <begin position="182"/>
        <end position="200"/>
    </location>
</feature>
<keyword evidence="1" id="KW-0812">Transmembrane</keyword>
<dbReference type="SUPFAM" id="SSF48317">
    <property type="entry name" value="Acid phosphatase/Vanadium-dependent haloperoxidase"/>
    <property type="match status" value="1"/>
</dbReference>
<dbReference type="PANTHER" id="PTHR14969:SF13">
    <property type="entry name" value="AT30094P"/>
    <property type="match status" value="1"/>
</dbReference>
<feature type="transmembrane region" description="Helical" evidence="1">
    <location>
        <begin position="152"/>
        <end position="170"/>
    </location>
</feature>
<keyword evidence="1" id="KW-1133">Transmembrane helix</keyword>
<dbReference type="EMBL" id="WKKF01000001">
    <property type="protein sequence ID" value="MRX52603.1"/>
    <property type="molecule type" value="Genomic_DNA"/>
</dbReference>
<evidence type="ECO:0000313" key="4">
    <source>
        <dbReference type="Proteomes" id="UP000441585"/>
    </source>
</evidence>
<evidence type="ECO:0000313" key="3">
    <source>
        <dbReference type="EMBL" id="MRX52603.1"/>
    </source>
</evidence>
<keyword evidence="1" id="KW-0472">Membrane</keyword>
<dbReference type="Pfam" id="PF01569">
    <property type="entry name" value="PAP2"/>
    <property type="match status" value="1"/>
</dbReference>
<dbReference type="CDD" id="cd03392">
    <property type="entry name" value="PAP2_like_2"/>
    <property type="match status" value="1"/>
</dbReference>
<accession>A0A6I2M9V7</accession>
<protein>
    <submittedName>
        <fullName evidence="3">Phosphatase PAP2 family protein</fullName>
    </submittedName>
</protein>
<comment type="caution">
    <text evidence="3">The sequence shown here is derived from an EMBL/GenBank/DDBJ whole genome shotgun (WGS) entry which is preliminary data.</text>
</comment>
<evidence type="ECO:0000259" key="2">
    <source>
        <dbReference type="SMART" id="SM00014"/>
    </source>
</evidence>
<gene>
    <name evidence="3" type="ORF">GJU41_01350</name>
</gene>
<dbReference type="RefSeq" id="WP_070879307.1">
    <property type="nucleotide sequence ID" value="NZ_CAJGAA010000001.1"/>
</dbReference>
<dbReference type="SMART" id="SM00014">
    <property type="entry name" value="acidPPc"/>
    <property type="match status" value="1"/>
</dbReference>
<dbReference type="Gene3D" id="1.20.144.10">
    <property type="entry name" value="Phosphatidic acid phosphatase type 2/haloperoxidase"/>
    <property type="match status" value="2"/>
</dbReference>
<dbReference type="InterPro" id="IPR000326">
    <property type="entry name" value="PAP2/HPO"/>
</dbReference>
<reference evidence="3 4" key="1">
    <citation type="submission" date="2019-11" db="EMBL/GenBank/DDBJ databases">
        <title>Bacillus idriensis genome.</title>
        <authorList>
            <person name="Konopka E.N."/>
            <person name="Newman J.D."/>
        </authorList>
    </citation>
    <scope>NUCLEOTIDE SEQUENCE [LARGE SCALE GENOMIC DNA]</scope>
    <source>
        <strain evidence="3 4">DSM 19097</strain>
    </source>
</reference>
<sequence length="216" mass="23657">MKKGYLIACFLIFTIGIIFSMDSEFTKRADAAAREAVSWVHHSDFLLSIVDGIGFLASKTGIISLLALAIILLALLYKHILQPLMIVLAVYFGDLLNKALKNFFGRERPLEPLHIEEGFSFPSGHAMVGVLFYGFLIYLLAGKIASAAVRRWLYAAVCMLMLLIGMNRVATNAHFLSDVVGGYLIGLICLILVIAVYDKVNDVLTAARSKKSGVSV</sequence>